<dbReference type="Pfam" id="PF02371">
    <property type="entry name" value="Transposase_20"/>
    <property type="match status" value="1"/>
</dbReference>
<name>A0A1M6ME19_9CLOT</name>
<sequence length="409" mass="46852">MHKKQNHIYVGLDLHKDTHTAVIIDCWEEKLGSITIENKPSDFTRLMNKVNKIAGDLIPVYGLEDVHGYGRSLAVFLIERGMIVKEVNSALSYMERMSYPTTQKSDDWDARCIASVLLRKLDTLPDANPQDLYWTIKMMVNRRNSIVKSITNLTNQLHENLNYNYPSYKKFFSDVNSKTALAFYEKYPSPKHLKGVTDEELAEFLRKPSHNSCSIRKAKEILHIVESDGDTTREYQESRDFIIQSIVRDIAFKSEEIKKVEVEMKKLLKLLDLKLETIPGVDTVTAIALVAHIGDIKRFRNADKLAKFSGIAPVNFSSAGKGKDKKSKQGNRELYGVFYLLAVQQIQVSKKGTPRNPVFLEYYKRKVSEGKTKIQALVCVMRRLNNIIYGMMKNKTEYVMPSVEIKEVA</sequence>
<dbReference type="NCBIfam" id="NF033542">
    <property type="entry name" value="transpos_IS110"/>
    <property type="match status" value="1"/>
</dbReference>
<accession>A0A1M6ME19</accession>
<evidence type="ECO:0000259" key="2">
    <source>
        <dbReference type="Pfam" id="PF02371"/>
    </source>
</evidence>
<dbReference type="STRING" id="1121331.SAMN02745248_01018"/>
<dbReference type="RefSeq" id="WP_072903040.1">
    <property type="nucleotide sequence ID" value="NZ_FRAD01000007.1"/>
</dbReference>
<dbReference type="SUPFAM" id="SSF47781">
    <property type="entry name" value="RuvA domain 2-like"/>
    <property type="match status" value="1"/>
</dbReference>
<reference evidence="3 4" key="1">
    <citation type="submission" date="2016-11" db="EMBL/GenBank/DDBJ databases">
        <authorList>
            <person name="Jaros S."/>
            <person name="Januszkiewicz K."/>
            <person name="Wedrychowicz H."/>
        </authorList>
    </citation>
    <scope>NUCLEOTIDE SEQUENCE [LARGE SCALE GENOMIC DNA]</scope>
    <source>
        <strain evidence="3 4">DSM 3090</strain>
    </source>
</reference>
<dbReference type="GO" id="GO:0003677">
    <property type="term" value="F:DNA binding"/>
    <property type="evidence" value="ECO:0007669"/>
    <property type="project" value="InterPro"/>
</dbReference>
<dbReference type="PANTHER" id="PTHR33055:SF13">
    <property type="entry name" value="TRANSPOSASE"/>
    <property type="match status" value="1"/>
</dbReference>
<dbReference type="InterPro" id="IPR047650">
    <property type="entry name" value="Transpos_IS110"/>
</dbReference>
<evidence type="ECO:0000313" key="3">
    <source>
        <dbReference type="EMBL" id="SHJ81715.1"/>
    </source>
</evidence>
<evidence type="ECO:0000313" key="4">
    <source>
        <dbReference type="Proteomes" id="UP000183952"/>
    </source>
</evidence>
<dbReference type="Pfam" id="PF01548">
    <property type="entry name" value="DEDD_Tnp_IS110"/>
    <property type="match status" value="1"/>
</dbReference>
<dbReference type="InterPro" id="IPR002525">
    <property type="entry name" value="Transp_IS110-like_N"/>
</dbReference>
<gene>
    <name evidence="3" type="ORF">SAMN02745248_01018</name>
</gene>
<evidence type="ECO:0000259" key="1">
    <source>
        <dbReference type="Pfam" id="PF01548"/>
    </source>
</evidence>
<feature type="domain" description="Transposase IS110-like N-terminal" evidence="1">
    <location>
        <begin position="10"/>
        <end position="164"/>
    </location>
</feature>
<dbReference type="AlphaFoldDB" id="A0A1M6ME19"/>
<dbReference type="EMBL" id="FRAD01000007">
    <property type="protein sequence ID" value="SHJ81715.1"/>
    <property type="molecule type" value="Genomic_DNA"/>
</dbReference>
<dbReference type="InterPro" id="IPR003346">
    <property type="entry name" value="Transposase_20"/>
</dbReference>
<proteinExistence type="predicted"/>
<dbReference type="OrthoDB" id="9811278at2"/>
<feature type="domain" description="Transposase IS116/IS110/IS902 C-terminal" evidence="2">
    <location>
        <begin position="274"/>
        <end position="349"/>
    </location>
</feature>
<dbReference type="InterPro" id="IPR010994">
    <property type="entry name" value="RuvA_2-like"/>
</dbReference>
<keyword evidence="4" id="KW-1185">Reference proteome</keyword>
<dbReference type="Proteomes" id="UP000183952">
    <property type="component" value="Unassembled WGS sequence"/>
</dbReference>
<dbReference type="GO" id="GO:0006313">
    <property type="term" value="P:DNA transposition"/>
    <property type="evidence" value="ECO:0007669"/>
    <property type="project" value="InterPro"/>
</dbReference>
<protein>
    <submittedName>
        <fullName evidence="3">Transposase</fullName>
    </submittedName>
</protein>
<dbReference type="GO" id="GO:0004803">
    <property type="term" value="F:transposase activity"/>
    <property type="evidence" value="ECO:0007669"/>
    <property type="project" value="InterPro"/>
</dbReference>
<organism evidence="3 4">
    <name type="scientific">Hathewaya proteolytica DSM 3090</name>
    <dbReference type="NCBI Taxonomy" id="1121331"/>
    <lineage>
        <taxon>Bacteria</taxon>
        <taxon>Bacillati</taxon>
        <taxon>Bacillota</taxon>
        <taxon>Clostridia</taxon>
        <taxon>Eubacteriales</taxon>
        <taxon>Clostridiaceae</taxon>
        <taxon>Hathewaya</taxon>
    </lineage>
</organism>
<dbReference type="PANTHER" id="PTHR33055">
    <property type="entry name" value="TRANSPOSASE FOR INSERTION SEQUENCE ELEMENT IS1111A"/>
    <property type="match status" value="1"/>
</dbReference>